<evidence type="ECO:0008006" key="4">
    <source>
        <dbReference type="Google" id="ProtNLM"/>
    </source>
</evidence>
<protein>
    <recommendedName>
        <fullName evidence="4">Lipoprotein</fullName>
    </recommendedName>
</protein>
<feature type="signal peptide" evidence="1">
    <location>
        <begin position="1"/>
        <end position="21"/>
    </location>
</feature>
<accession>A0A432WGE7</accession>
<evidence type="ECO:0000256" key="1">
    <source>
        <dbReference type="SAM" id="SignalP"/>
    </source>
</evidence>
<name>A0A432WGE7_9GAMM</name>
<feature type="chain" id="PRO_5019170473" description="Lipoprotein" evidence="1">
    <location>
        <begin position="22"/>
        <end position="214"/>
    </location>
</feature>
<dbReference type="PROSITE" id="PS51257">
    <property type="entry name" value="PROKAR_LIPOPROTEIN"/>
    <property type="match status" value="1"/>
</dbReference>
<dbReference type="EMBL" id="PIPM01000006">
    <property type="protein sequence ID" value="RUO32882.1"/>
    <property type="molecule type" value="Genomic_DNA"/>
</dbReference>
<dbReference type="AlphaFoldDB" id="A0A432WGE7"/>
<gene>
    <name evidence="2" type="ORF">CWE11_07585</name>
</gene>
<reference evidence="2 3" key="1">
    <citation type="journal article" date="2011" name="Front. Microbiol.">
        <title>Genomic signatures of strain selection and enhancement in Bacillus atrophaeus var. globigii, a historical biowarfare simulant.</title>
        <authorList>
            <person name="Gibbons H.S."/>
            <person name="Broomall S.M."/>
            <person name="McNew L.A."/>
            <person name="Daligault H."/>
            <person name="Chapman C."/>
            <person name="Bruce D."/>
            <person name="Karavis M."/>
            <person name="Krepps M."/>
            <person name="McGregor P.A."/>
            <person name="Hong C."/>
            <person name="Park K.H."/>
            <person name="Akmal A."/>
            <person name="Feldman A."/>
            <person name="Lin J.S."/>
            <person name="Chang W.E."/>
            <person name="Higgs B.W."/>
            <person name="Demirev P."/>
            <person name="Lindquist J."/>
            <person name="Liem A."/>
            <person name="Fochler E."/>
            <person name="Read T.D."/>
            <person name="Tapia R."/>
            <person name="Johnson S."/>
            <person name="Bishop-Lilly K.A."/>
            <person name="Detter C."/>
            <person name="Han C."/>
            <person name="Sozhamannan S."/>
            <person name="Rosenzweig C.N."/>
            <person name="Skowronski E.W."/>
        </authorList>
    </citation>
    <scope>NUCLEOTIDE SEQUENCE [LARGE SCALE GENOMIC DNA]</scope>
    <source>
        <strain evidence="2 3">GYP-17</strain>
    </source>
</reference>
<keyword evidence="1" id="KW-0732">Signal</keyword>
<evidence type="ECO:0000313" key="2">
    <source>
        <dbReference type="EMBL" id="RUO32882.1"/>
    </source>
</evidence>
<keyword evidence="3" id="KW-1185">Reference proteome</keyword>
<dbReference type="RefSeq" id="WP_126777007.1">
    <property type="nucleotide sequence ID" value="NZ_PIPM01000006.1"/>
</dbReference>
<evidence type="ECO:0000313" key="3">
    <source>
        <dbReference type="Proteomes" id="UP000288405"/>
    </source>
</evidence>
<organism evidence="2 3">
    <name type="scientific">Aliidiomarina sanyensis</name>
    <dbReference type="NCBI Taxonomy" id="1249555"/>
    <lineage>
        <taxon>Bacteria</taxon>
        <taxon>Pseudomonadati</taxon>
        <taxon>Pseudomonadota</taxon>
        <taxon>Gammaproteobacteria</taxon>
        <taxon>Alteromonadales</taxon>
        <taxon>Idiomarinaceae</taxon>
        <taxon>Aliidiomarina</taxon>
    </lineage>
</organism>
<sequence length="214" mass="23974">MHHTQRVVFAAMLGAALTLTACGPSQTRSEGNGATWLEEAQSMVISGKIDESGVHIRQVIPQRTPARASTGPYTMATQTSDGVRNQYTFDVQQMSRGTDKLFEISIPMKDIYSLRIFYGPDLIFETTQHTFPDFEDELLRELTATQTNGQVCFEWPADTFPHAAFAWRYEDQQRHLLFADAADSEACAPIDDMPAGARFVVTLRNHLVVRQAML</sequence>
<dbReference type="Proteomes" id="UP000288405">
    <property type="component" value="Unassembled WGS sequence"/>
</dbReference>
<comment type="caution">
    <text evidence="2">The sequence shown here is derived from an EMBL/GenBank/DDBJ whole genome shotgun (WGS) entry which is preliminary data.</text>
</comment>
<proteinExistence type="predicted"/>
<dbReference type="OrthoDB" id="9837545at2"/>